<dbReference type="HAMAP" id="MF_00176">
    <property type="entry name" value="Ser_tRNA_synth_type1"/>
    <property type="match status" value="1"/>
</dbReference>
<evidence type="ECO:0000256" key="5">
    <source>
        <dbReference type="ARBA" id="ARBA00022598"/>
    </source>
</evidence>
<feature type="binding site" evidence="12">
    <location>
        <position position="285"/>
    </location>
    <ligand>
        <name>L-serine</name>
        <dbReference type="ChEBI" id="CHEBI:33384"/>
    </ligand>
</feature>
<keyword evidence="5 12" id="KW-0436">Ligase</keyword>
<evidence type="ECO:0000256" key="8">
    <source>
        <dbReference type="ARBA" id="ARBA00022917"/>
    </source>
</evidence>
<keyword evidence="13" id="KW-0175">Coiled coil</keyword>
<evidence type="ECO:0000256" key="11">
    <source>
        <dbReference type="ARBA" id="ARBA00048823"/>
    </source>
</evidence>
<dbReference type="Pfam" id="PF02403">
    <property type="entry name" value="Seryl_tRNA_N"/>
    <property type="match status" value="1"/>
</dbReference>
<organism evidence="15 16">
    <name type="scientific">Bacillus yunxiaonensis</name>
    <dbReference type="NCBI Taxonomy" id="3127665"/>
    <lineage>
        <taxon>Bacteria</taxon>
        <taxon>Bacillati</taxon>
        <taxon>Bacillota</taxon>
        <taxon>Bacilli</taxon>
        <taxon>Bacillales</taxon>
        <taxon>Bacillaceae</taxon>
        <taxon>Bacillus</taxon>
    </lineage>
</organism>
<evidence type="ECO:0000313" key="15">
    <source>
        <dbReference type="EMBL" id="MEI4832555.1"/>
    </source>
</evidence>
<dbReference type="SUPFAM" id="SSF46589">
    <property type="entry name" value="tRNA-binding arm"/>
    <property type="match status" value="1"/>
</dbReference>
<dbReference type="PIRSF" id="PIRSF001529">
    <property type="entry name" value="Ser-tRNA-synth_IIa"/>
    <property type="match status" value="1"/>
</dbReference>
<feature type="binding site" evidence="12">
    <location>
        <begin position="231"/>
        <end position="233"/>
    </location>
    <ligand>
        <name>L-serine</name>
        <dbReference type="ChEBI" id="CHEBI:33384"/>
    </ligand>
</feature>
<dbReference type="InterPro" id="IPR006195">
    <property type="entry name" value="aa-tRNA-synth_II"/>
</dbReference>
<dbReference type="InterPro" id="IPR042103">
    <property type="entry name" value="SerRS_1_N_sf"/>
</dbReference>
<comment type="catalytic activity">
    <reaction evidence="10 12">
        <text>tRNA(Sec) + L-serine + ATP = L-seryl-tRNA(Sec) + AMP + diphosphate + H(+)</text>
        <dbReference type="Rhea" id="RHEA:42580"/>
        <dbReference type="Rhea" id="RHEA-COMP:9742"/>
        <dbReference type="Rhea" id="RHEA-COMP:10128"/>
        <dbReference type="ChEBI" id="CHEBI:15378"/>
        <dbReference type="ChEBI" id="CHEBI:30616"/>
        <dbReference type="ChEBI" id="CHEBI:33019"/>
        <dbReference type="ChEBI" id="CHEBI:33384"/>
        <dbReference type="ChEBI" id="CHEBI:78442"/>
        <dbReference type="ChEBI" id="CHEBI:78533"/>
        <dbReference type="ChEBI" id="CHEBI:456215"/>
        <dbReference type="EC" id="6.1.1.11"/>
    </reaction>
</comment>
<keyword evidence="16" id="KW-1185">Reference proteome</keyword>
<comment type="subunit">
    <text evidence="12">Homodimer. The tRNA molecule binds across the dimer.</text>
</comment>
<dbReference type="CDD" id="cd00770">
    <property type="entry name" value="SerRS_core"/>
    <property type="match status" value="1"/>
</dbReference>
<dbReference type="NCBIfam" id="TIGR00414">
    <property type="entry name" value="serS"/>
    <property type="match status" value="1"/>
</dbReference>
<comment type="similarity">
    <text evidence="3 12">Belongs to the class-II aminoacyl-tRNA synthetase family. Type-1 seryl-tRNA synthetase subfamily.</text>
</comment>
<evidence type="ECO:0000256" key="4">
    <source>
        <dbReference type="ARBA" id="ARBA00022490"/>
    </source>
</evidence>
<dbReference type="GO" id="GO:0016874">
    <property type="term" value="F:ligase activity"/>
    <property type="evidence" value="ECO:0007669"/>
    <property type="project" value="UniProtKB-KW"/>
</dbReference>
<feature type="binding site" evidence="12">
    <location>
        <begin position="262"/>
        <end position="264"/>
    </location>
    <ligand>
        <name>ATP</name>
        <dbReference type="ChEBI" id="CHEBI:30616"/>
    </ligand>
</feature>
<evidence type="ECO:0000259" key="14">
    <source>
        <dbReference type="PROSITE" id="PS50862"/>
    </source>
</evidence>
<proteinExistence type="inferred from homology"/>
<comment type="pathway">
    <text evidence="2 12">Aminoacyl-tRNA biosynthesis; selenocysteinyl-tRNA(Sec) biosynthesis; L-seryl-tRNA(Sec) from L-serine and tRNA(Sec): step 1/1.</text>
</comment>
<evidence type="ECO:0000256" key="7">
    <source>
        <dbReference type="ARBA" id="ARBA00022840"/>
    </source>
</evidence>
<dbReference type="PRINTS" id="PR00981">
    <property type="entry name" value="TRNASYNTHSER"/>
</dbReference>
<keyword evidence="9 12" id="KW-0030">Aminoacyl-tRNA synthetase</keyword>
<evidence type="ECO:0000256" key="10">
    <source>
        <dbReference type="ARBA" id="ARBA00047929"/>
    </source>
</evidence>
<feature type="binding site" evidence="12">
    <location>
        <begin position="349"/>
        <end position="352"/>
    </location>
    <ligand>
        <name>ATP</name>
        <dbReference type="ChEBI" id="CHEBI:30616"/>
    </ligand>
</feature>
<dbReference type="InterPro" id="IPR033729">
    <property type="entry name" value="SerRS_core"/>
</dbReference>
<dbReference type="EMBL" id="JBAWSV010000017">
    <property type="protein sequence ID" value="MEI4832555.1"/>
    <property type="molecule type" value="Genomic_DNA"/>
</dbReference>
<dbReference type="Gene3D" id="1.10.287.40">
    <property type="entry name" value="Serine-tRNA synthetase, tRNA binding domain"/>
    <property type="match status" value="1"/>
</dbReference>
<dbReference type="RefSeq" id="WP_336484644.1">
    <property type="nucleotide sequence ID" value="NZ_JBAWSV010000017.1"/>
</dbReference>
<feature type="coiled-coil region" evidence="13">
    <location>
        <begin position="31"/>
        <end position="103"/>
    </location>
</feature>
<keyword evidence="4 12" id="KW-0963">Cytoplasm</keyword>
<gene>
    <name evidence="12 15" type="primary">serS</name>
    <name evidence="15" type="ORF">WAX78_24675</name>
</gene>
<dbReference type="PANTHER" id="PTHR43697">
    <property type="entry name" value="SERYL-TRNA SYNTHETASE"/>
    <property type="match status" value="1"/>
</dbReference>
<dbReference type="Pfam" id="PF00587">
    <property type="entry name" value="tRNA-synt_2b"/>
    <property type="match status" value="1"/>
</dbReference>
<protein>
    <recommendedName>
        <fullName evidence="12">Serine--tRNA ligase</fullName>
        <ecNumber evidence="12">6.1.1.11</ecNumber>
    </recommendedName>
    <alternativeName>
        <fullName evidence="12">Seryl-tRNA synthetase</fullName>
        <shortName evidence="12">SerRS</shortName>
    </alternativeName>
    <alternativeName>
        <fullName evidence="12">Seryl-tRNA(Ser/Sec) synthetase</fullName>
    </alternativeName>
</protein>
<evidence type="ECO:0000256" key="1">
    <source>
        <dbReference type="ARBA" id="ARBA00004496"/>
    </source>
</evidence>
<comment type="function">
    <text evidence="12">Catalyzes the attachment of serine to tRNA(Ser). Is also able to aminoacylate tRNA(Sec) with serine, to form the misacylated tRNA L-seryl-tRNA(Sec), which will be further converted into selenocysteinyl-tRNA(Sec).</text>
</comment>
<evidence type="ECO:0000313" key="16">
    <source>
        <dbReference type="Proteomes" id="UP001367922"/>
    </source>
</evidence>
<dbReference type="InterPro" id="IPR015866">
    <property type="entry name" value="Ser-tRNA-synth_1_N"/>
</dbReference>
<evidence type="ECO:0000256" key="3">
    <source>
        <dbReference type="ARBA" id="ARBA00010728"/>
    </source>
</evidence>
<dbReference type="PROSITE" id="PS50862">
    <property type="entry name" value="AA_TRNA_LIGASE_II"/>
    <property type="match status" value="1"/>
</dbReference>
<name>A0ABU8G2S7_9BACI</name>
<dbReference type="InterPro" id="IPR010978">
    <property type="entry name" value="tRNA-bd_arm"/>
</dbReference>
<evidence type="ECO:0000256" key="13">
    <source>
        <dbReference type="SAM" id="Coils"/>
    </source>
</evidence>
<comment type="subcellular location">
    <subcellularLocation>
        <location evidence="1 12">Cytoplasm</location>
    </subcellularLocation>
</comment>
<accession>A0ABU8G2S7</accession>
<dbReference type="InterPro" id="IPR045864">
    <property type="entry name" value="aa-tRNA-synth_II/BPL/LPL"/>
</dbReference>
<comment type="caution">
    <text evidence="15">The sequence shown here is derived from an EMBL/GenBank/DDBJ whole genome shotgun (WGS) entry which is preliminary data.</text>
</comment>
<evidence type="ECO:0000256" key="2">
    <source>
        <dbReference type="ARBA" id="ARBA00005045"/>
    </source>
</evidence>
<feature type="binding site" evidence="12">
    <location>
        <position position="385"/>
    </location>
    <ligand>
        <name>L-serine</name>
        <dbReference type="ChEBI" id="CHEBI:33384"/>
    </ligand>
</feature>
<feature type="domain" description="Aminoacyl-transfer RNA synthetases class-II family profile" evidence="14">
    <location>
        <begin position="169"/>
        <end position="410"/>
    </location>
</feature>
<keyword evidence="7 12" id="KW-0067">ATP-binding</keyword>
<keyword evidence="6 12" id="KW-0547">Nucleotide-binding</keyword>
<dbReference type="Gene3D" id="3.30.930.10">
    <property type="entry name" value="Bira Bifunctional Protein, Domain 2"/>
    <property type="match status" value="1"/>
</dbReference>
<dbReference type="PANTHER" id="PTHR43697:SF1">
    <property type="entry name" value="SERINE--TRNA LIGASE"/>
    <property type="match status" value="1"/>
</dbReference>
<sequence>MLDIKFLRANFEEVKAKLQHRGEDLTDFGRFEELDTRRRELLVQTEELKSKRNEVSQQISVLKREKKDAEALILEMREVGEKVKDLDNELRTVEEDLERLMLSIPNIPHESAPIGETEDDNVVARTWGEVKEFNFEPKPHWDLATDLGILDFERAAKVTGSRFVFSKGAGAKLERALISFMLDLHTEEHGYEEVLPPYMVNRASMTGTGQLPKFEEDAFRIESEDYFLIPTAEVPVTNMHRDEILSADQLPIRYAAFSACFRSEAGSAGRDTRGLIRQHQFNKVELVKFVKPEDSYEELEKLTNDAERVLQLLGLPYRVMSMCTGDLGFTAAKKYDIEVWIPSYGTYREISSCSNFEAFQARRANIRFRREPNAKPEPVHTLNGSGLAIGRTVAAILENYQQEDGSIIIPEVLRPYMGGKTVIK</sequence>
<dbReference type="InterPro" id="IPR002317">
    <property type="entry name" value="Ser-tRNA-ligase_type_1"/>
</dbReference>
<dbReference type="SUPFAM" id="SSF55681">
    <property type="entry name" value="Class II aaRS and biotin synthetases"/>
    <property type="match status" value="1"/>
</dbReference>
<evidence type="ECO:0000256" key="9">
    <source>
        <dbReference type="ARBA" id="ARBA00023146"/>
    </source>
</evidence>
<dbReference type="Proteomes" id="UP001367922">
    <property type="component" value="Unassembled WGS sequence"/>
</dbReference>
<reference evidence="15 16" key="1">
    <citation type="submission" date="2024-01" db="EMBL/GenBank/DDBJ databases">
        <title>Seven novel Bacillus-like species.</title>
        <authorList>
            <person name="Liu G."/>
        </authorList>
    </citation>
    <scope>NUCLEOTIDE SEQUENCE [LARGE SCALE GENOMIC DNA]</scope>
    <source>
        <strain evidence="15 16">FJAT-53711</strain>
    </source>
</reference>
<comment type="caution">
    <text evidence="12">Lacks conserved residue(s) required for the propagation of feature annotation.</text>
</comment>
<evidence type="ECO:0000256" key="12">
    <source>
        <dbReference type="HAMAP-Rule" id="MF_00176"/>
    </source>
</evidence>
<comment type="catalytic activity">
    <reaction evidence="11 12">
        <text>tRNA(Ser) + L-serine + ATP = L-seryl-tRNA(Ser) + AMP + diphosphate + H(+)</text>
        <dbReference type="Rhea" id="RHEA:12292"/>
        <dbReference type="Rhea" id="RHEA-COMP:9669"/>
        <dbReference type="Rhea" id="RHEA-COMP:9703"/>
        <dbReference type="ChEBI" id="CHEBI:15378"/>
        <dbReference type="ChEBI" id="CHEBI:30616"/>
        <dbReference type="ChEBI" id="CHEBI:33019"/>
        <dbReference type="ChEBI" id="CHEBI:33384"/>
        <dbReference type="ChEBI" id="CHEBI:78442"/>
        <dbReference type="ChEBI" id="CHEBI:78533"/>
        <dbReference type="ChEBI" id="CHEBI:456215"/>
        <dbReference type="EC" id="6.1.1.11"/>
    </reaction>
</comment>
<dbReference type="InterPro" id="IPR002314">
    <property type="entry name" value="aa-tRNA-synt_IIb"/>
</dbReference>
<dbReference type="EC" id="6.1.1.11" evidence="12"/>
<comment type="domain">
    <text evidence="12">Consists of two distinct domains, a catalytic core and a N-terminal extension that is involved in tRNA binding.</text>
</comment>
<evidence type="ECO:0000256" key="6">
    <source>
        <dbReference type="ARBA" id="ARBA00022741"/>
    </source>
</evidence>
<keyword evidence="8 12" id="KW-0648">Protein biosynthesis</keyword>